<proteinExistence type="predicted"/>
<organism evidence="2 3">
    <name type="scientific">Modicella reniformis</name>
    <dbReference type="NCBI Taxonomy" id="1440133"/>
    <lineage>
        <taxon>Eukaryota</taxon>
        <taxon>Fungi</taxon>
        <taxon>Fungi incertae sedis</taxon>
        <taxon>Mucoromycota</taxon>
        <taxon>Mortierellomycotina</taxon>
        <taxon>Mortierellomycetes</taxon>
        <taxon>Mortierellales</taxon>
        <taxon>Mortierellaceae</taxon>
        <taxon>Modicella</taxon>
    </lineage>
</organism>
<dbReference type="OrthoDB" id="2440801at2759"/>
<dbReference type="Proteomes" id="UP000749646">
    <property type="component" value="Unassembled WGS sequence"/>
</dbReference>
<gene>
    <name evidence="2" type="ORF">BGZ65_006554</name>
</gene>
<evidence type="ECO:0000313" key="3">
    <source>
        <dbReference type="Proteomes" id="UP000749646"/>
    </source>
</evidence>
<keyword evidence="3" id="KW-1185">Reference proteome</keyword>
<reference evidence="2" key="1">
    <citation type="journal article" date="2020" name="Fungal Divers.">
        <title>Resolving the Mortierellaceae phylogeny through synthesis of multi-gene phylogenetics and phylogenomics.</title>
        <authorList>
            <person name="Vandepol N."/>
            <person name="Liber J."/>
            <person name="Desiro A."/>
            <person name="Na H."/>
            <person name="Kennedy M."/>
            <person name="Barry K."/>
            <person name="Grigoriev I.V."/>
            <person name="Miller A.N."/>
            <person name="O'Donnell K."/>
            <person name="Stajich J.E."/>
            <person name="Bonito G."/>
        </authorList>
    </citation>
    <scope>NUCLEOTIDE SEQUENCE</scope>
    <source>
        <strain evidence="2">MES-2147</strain>
    </source>
</reference>
<feature type="region of interest" description="Disordered" evidence="1">
    <location>
        <begin position="1"/>
        <end position="27"/>
    </location>
</feature>
<accession>A0A9P6IZD2</accession>
<name>A0A9P6IZD2_9FUNG</name>
<dbReference type="EMBL" id="JAAAHW010007172">
    <property type="protein sequence ID" value="KAF9950545.1"/>
    <property type="molecule type" value="Genomic_DNA"/>
</dbReference>
<dbReference type="AlphaFoldDB" id="A0A9P6IZD2"/>
<comment type="caution">
    <text evidence="2">The sequence shown here is derived from an EMBL/GenBank/DDBJ whole genome shotgun (WGS) entry which is preliminary data.</text>
</comment>
<sequence>MANVERALTEARKSTPNLANVSDDKKTDEGTRQAYAFYGDILFRRKSWDLSKAQQATYDYGTKAILDLEGGNEGRPKDNNLLVVFAIGLGSFNTRTGLPAKHS</sequence>
<evidence type="ECO:0000313" key="2">
    <source>
        <dbReference type="EMBL" id="KAF9950545.1"/>
    </source>
</evidence>
<evidence type="ECO:0000256" key="1">
    <source>
        <dbReference type="SAM" id="MobiDB-lite"/>
    </source>
</evidence>
<protein>
    <submittedName>
        <fullName evidence="2">Uncharacterized protein</fullName>
    </submittedName>
</protein>